<evidence type="ECO:0000313" key="2">
    <source>
        <dbReference type="Proteomes" id="UP001320706"/>
    </source>
</evidence>
<organism evidence="1 2">
    <name type="scientific">Zalaria obscura</name>
    <dbReference type="NCBI Taxonomy" id="2024903"/>
    <lineage>
        <taxon>Eukaryota</taxon>
        <taxon>Fungi</taxon>
        <taxon>Dikarya</taxon>
        <taxon>Ascomycota</taxon>
        <taxon>Pezizomycotina</taxon>
        <taxon>Dothideomycetes</taxon>
        <taxon>Dothideomycetidae</taxon>
        <taxon>Dothideales</taxon>
        <taxon>Zalariaceae</taxon>
        <taxon>Zalaria</taxon>
    </lineage>
</organism>
<evidence type="ECO:0000313" key="1">
    <source>
        <dbReference type="EMBL" id="KAK8209093.1"/>
    </source>
</evidence>
<protein>
    <submittedName>
        <fullName evidence="1">Uncharacterized protein</fullName>
    </submittedName>
</protein>
<accession>A0ACC3SHU3</accession>
<dbReference type="Proteomes" id="UP001320706">
    <property type="component" value="Unassembled WGS sequence"/>
</dbReference>
<reference evidence="1" key="1">
    <citation type="submission" date="2024-02" db="EMBL/GenBank/DDBJ databases">
        <title>Metagenome Assembled Genome of Zalaria obscura JY119.</title>
        <authorList>
            <person name="Vighnesh L."/>
            <person name="Jagadeeshwari U."/>
            <person name="Venkata Ramana C."/>
            <person name="Sasikala C."/>
        </authorList>
    </citation>
    <scope>NUCLEOTIDE SEQUENCE</scope>
    <source>
        <strain evidence="1">JY119</strain>
    </source>
</reference>
<sequence length="117" mass="12731">MLHHPTAPPTSIAPVGVNHKSSSRSCASTCIHGAGCRHDVRTVQNRPWLAWEGFSLVAALNSPKRCRAPDLPQVCMQNAAPTQDRMGIALCRFNKCSICGLIPRTDLRVVQTPHLVP</sequence>
<dbReference type="EMBL" id="JAMKPW020000017">
    <property type="protein sequence ID" value="KAK8209093.1"/>
    <property type="molecule type" value="Genomic_DNA"/>
</dbReference>
<gene>
    <name evidence="1" type="ORF">M8818_003788</name>
</gene>
<keyword evidence="2" id="KW-1185">Reference proteome</keyword>
<proteinExistence type="predicted"/>
<comment type="caution">
    <text evidence="1">The sequence shown here is derived from an EMBL/GenBank/DDBJ whole genome shotgun (WGS) entry which is preliminary data.</text>
</comment>
<name>A0ACC3SHU3_9PEZI</name>